<proteinExistence type="predicted"/>
<organism evidence="1 2">
    <name type="scientific">Novosphingobium aquiterrae</name>
    <dbReference type="NCBI Taxonomy" id="624388"/>
    <lineage>
        <taxon>Bacteria</taxon>
        <taxon>Pseudomonadati</taxon>
        <taxon>Pseudomonadota</taxon>
        <taxon>Alphaproteobacteria</taxon>
        <taxon>Sphingomonadales</taxon>
        <taxon>Sphingomonadaceae</taxon>
        <taxon>Novosphingobium</taxon>
    </lineage>
</organism>
<dbReference type="RefSeq" id="WP_379480237.1">
    <property type="nucleotide sequence ID" value="NZ_JBHLTL010000001.1"/>
</dbReference>
<comment type="caution">
    <text evidence="1">The sequence shown here is derived from an EMBL/GenBank/DDBJ whole genome shotgun (WGS) entry which is preliminary data.</text>
</comment>
<evidence type="ECO:0000313" key="1">
    <source>
        <dbReference type="EMBL" id="MFC0588748.1"/>
    </source>
</evidence>
<name>A0ABV6PI47_9SPHN</name>
<reference evidence="1 2" key="1">
    <citation type="submission" date="2024-09" db="EMBL/GenBank/DDBJ databases">
        <authorList>
            <person name="Sun Q."/>
            <person name="Mori K."/>
        </authorList>
    </citation>
    <scope>NUCLEOTIDE SEQUENCE [LARGE SCALE GENOMIC DNA]</scope>
    <source>
        <strain evidence="1 2">NCAIM B.02537</strain>
    </source>
</reference>
<dbReference type="EMBL" id="JBHLTL010000001">
    <property type="protein sequence ID" value="MFC0588748.1"/>
    <property type="molecule type" value="Genomic_DNA"/>
</dbReference>
<dbReference type="Proteomes" id="UP001589943">
    <property type="component" value="Unassembled WGS sequence"/>
</dbReference>
<accession>A0ABV6PI47</accession>
<dbReference type="PROSITE" id="PS51257">
    <property type="entry name" value="PROKAR_LIPOPROTEIN"/>
    <property type="match status" value="1"/>
</dbReference>
<sequence length="135" mass="13712">MRKFILPVMALALVAGCKGKAPEAVASDAVDTATTASAAEMPALPADPKGTVTVAGSYASNGAVLVLGADDSATMTDAAGKVTKGKWAWYSDGKRILLTADKSVWAVADGALYKLASKDAPLTGLTADQIWAKAK</sequence>
<protein>
    <submittedName>
        <fullName evidence="1">Uncharacterized protein</fullName>
    </submittedName>
</protein>
<gene>
    <name evidence="1" type="ORF">ACFFF7_04920</name>
</gene>
<keyword evidence="2" id="KW-1185">Reference proteome</keyword>
<evidence type="ECO:0000313" key="2">
    <source>
        <dbReference type="Proteomes" id="UP001589943"/>
    </source>
</evidence>